<evidence type="ECO:0000256" key="1">
    <source>
        <dbReference type="ARBA" id="ARBA00023224"/>
    </source>
</evidence>
<evidence type="ECO:0000256" key="2">
    <source>
        <dbReference type="ARBA" id="ARBA00029447"/>
    </source>
</evidence>
<feature type="transmembrane region" description="Helical" evidence="6">
    <location>
        <begin position="77"/>
        <end position="101"/>
    </location>
</feature>
<dbReference type="PRINTS" id="PR00260">
    <property type="entry name" value="CHEMTRNSDUCR"/>
</dbReference>
<feature type="region of interest" description="Disordered" evidence="5">
    <location>
        <begin position="381"/>
        <end position="407"/>
    </location>
</feature>
<comment type="caution">
    <text evidence="9">The sequence shown here is derived from an EMBL/GenBank/DDBJ whole genome shotgun (WGS) entry which is preliminary data.</text>
</comment>
<dbReference type="SUPFAM" id="SSF58104">
    <property type="entry name" value="Methyl-accepting chemotaxis protein (MCP) signaling domain"/>
    <property type="match status" value="1"/>
</dbReference>
<organism evidence="9 10">
    <name type="scientific">Halorubrum rutilum</name>
    <dbReference type="NCBI Taxonomy" id="1364933"/>
    <lineage>
        <taxon>Archaea</taxon>
        <taxon>Methanobacteriati</taxon>
        <taxon>Methanobacteriota</taxon>
        <taxon>Stenosarchaea group</taxon>
        <taxon>Halobacteria</taxon>
        <taxon>Halobacteriales</taxon>
        <taxon>Haloferacaceae</taxon>
        <taxon>Halorubrum</taxon>
    </lineage>
</organism>
<feature type="compositionally biased region" description="Basic and acidic residues" evidence="5">
    <location>
        <begin position="388"/>
        <end position="403"/>
    </location>
</feature>
<feature type="compositionally biased region" description="Basic and acidic residues" evidence="5">
    <location>
        <begin position="627"/>
        <end position="637"/>
    </location>
</feature>
<evidence type="ECO:0000313" key="10">
    <source>
        <dbReference type="Proteomes" id="UP001596545"/>
    </source>
</evidence>
<dbReference type="AlphaFoldDB" id="A0ABD6AGZ7"/>
<dbReference type="InterPro" id="IPR004089">
    <property type="entry name" value="MCPsignal_dom"/>
</dbReference>
<evidence type="ECO:0000259" key="8">
    <source>
        <dbReference type="PROSITE" id="PS50885"/>
    </source>
</evidence>
<dbReference type="InterPro" id="IPR004090">
    <property type="entry name" value="Chemotax_Me-accpt_rcpt"/>
</dbReference>
<dbReference type="PANTHER" id="PTHR32089:SF112">
    <property type="entry name" value="LYSOZYME-LIKE PROTEIN-RELATED"/>
    <property type="match status" value="1"/>
</dbReference>
<feature type="domain" description="Methyl-accepting transducer" evidence="7">
    <location>
        <begin position="323"/>
        <end position="564"/>
    </location>
</feature>
<feature type="domain" description="HAMP" evidence="8">
    <location>
        <begin position="261"/>
        <end position="304"/>
    </location>
</feature>
<keyword evidence="6" id="KW-0812">Transmembrane</keyword>
<keyword evidence="1 3" id="KW-0807">Transducer</keyword>
<dbReference type="InterPro" id="IPR003660">
    <property type="entry name" value="HAMP_dom"/>
</dbReference>
<dbReference type="PANTHER" id="PTHR32089">
    <property type="entry name" value="METHYL-ACCEPTING CHEMOTAXIS PROTEIN MCPB"/>
    <property type="match status" value="1"/>
</dbReference>
<feature type="region of interest" description="Disordered" evidence="5">
    <location>
        <begin position="614"/>
        <end position="637"/>
    </location>
</feature>
<evidence type="ECO:0000256" key="3">
    <source>
        <dbReference type="PROSITE-ProRule" id="PRU00284"/>
    </source>
</evidence>
<feature type="transmembrane region" description="Helical" evidence="6">
    <location>
        <begin position="151"/>
        <end position="172"/>
    </location>
</feature>
<keyword evidence="6" id="KW-1133">Transmembrane helix</keyword>
<evidence type="ECO:0000256" key="5">
    <source>
        <dbReference type="SAM" id="MobiDB-lite"/>
    </source>
</evidence>
<comment type="similarity">
    <text evidence="2">Belongs to the methyl-accepting chemotaxis (MCP) protein family.</text>
</comment>
<dbReference type="InterPro" id="IPR036259">
    <property type="entry name" value="MFS_trans_sf"/>
</dbReference>
<protein>
    <submittedName>
        <fullName evidence="9">Methyl-accepting chemotaxis protein</fullName>
    </submittedName>
</protein>
<evidence type="ECO:0000313" key="9">
    <source>
        <dbReference type="EMBL" id="MFC7323556.1"/>
    </source>
</evidence>
<feature type="transmembrane region" description="Helical" evidence="6">
    <location>
        <begin position="184"/>
        <end position="206"/>
    </location>
</feature>
<dbReference type="SMART" id="SM00283">
    <property type="entry name" value="MA"/>
    <property type="match status" value="1"/>
</dbReference>
<keyword evidence="6" id="KW-0472">Membrane</keyword>
<feature type="transmembrane region" description="Helical" evidence="6">
    <location>
        <begin position="46"/>
        <end position="65"/>
    </location>
</feature>
<dbReference type="CDD" id="cd11386">
    <property type="entry name" value="MCP_signal"/>
    <property type="match status" value="1"/>
</dbReference>
<reference evidence="9 10" key="1">
    <citation type="journal article" date="2019" name="Int. J. Syst. Evol. Microbiol.">
        <title>The Global Catalogue of Microorganisms (GCM) 10K type strain sequencing project: providing services to taxonomists for standard genome sequencing and annotation.</title>
        <authorList>
            <consortium name="The Broad Institute Genomics Platform"/>
            <consortium name="The Broad Institute Genome Sequencing Center for Infectious Disease"/>
            <person name="Wu L."/>
            <person name="Ma J."/>
        </authorList>
    </citation>
    <scope>NUCLEOTIDE SEQUENCE [LARGE SCALE GENOMIC DNA]</scope>
    <source>
        <strain evidence="9 10">CGMCC 1.12554</strain>
    </source>
</reference>
<dbReference type="SUPFAM" id="SSF103473">
    <property type="entry name" value="MFS general substrate transporter"/>
    <property type="match status" value="1"/>
</dbReference>
<dbReference type="SMART" id="SM00304">
    <property type="entry name" value="HAMP"/>
    <property type="match status" value="1"/>
</dbReference>
<keyword evidence="4" id="KW-0175">Coiled coil</keyword>
<dbReference type="GO" id="GO:0007165">
    <property type="term" value="P:signal transduction"/>
    <property type="evidence" value="ECO:0007669"/>
    <property type="project" value="UniProtKB-KW"/>
</dbReference>
<gene>
    <name evidence="9" type="ORF">ACFQMF_03050</name>
</gene>
<dbReference type="Proteomes" id="UP001596545">
    <property type="component" value="Unassembled WGS sequence"/>
</dbReference>
<evidence type="ECO:0000256" key="4">
    <source>
        <dbReference type="SAM" id="Coils"/>
    </source>
</evidence>
<dbReference type="Gene3D" id="1.10.287.950">
    <property type="entry name" value="Methyl-accepting chemotaxis protein"/>
    <property type="match status" value="1"/>
</dbReference>
<feature type="coiled-coil region" evidence="4">
    <location>
        <begin position="208"/>
        <end position="256"/>
    </location>
</feature>
<keyword evidence="10" id="KW-1185">Reference proteome</keyword>
<feature type="coiled-coil region" evidence="4">
    <location>
        <begin position="469"/>
        <end position="496"/>
    </location>
</feature>
<dbReference type="PROSITE" id="PS50111">
    <property type="entry name" value="CHEMOTAXIS_TRANSDUC_2"/>
    <property type="match status" value="1"/>
</dbReference>
<sequence>MAAYGVDDGAAGGGDDTGGSLREVLRYVPDGTSIPAEMWDRRHRNILVTIAVQVPLLFGLGLYQGTLPVFEAEIPAIPTWMLLAMAGGVGVPAVVAALPWLGRRQRTTAAAFSGMTISMALVKFSGGYIEAHFHFFVFVAVLALYEDWLPFAVGMGYVAVGHGTFSLIDSSLVYNHAAAIQNPIAWGGVHAGFITLLAATLMVNWYSIEKSREEAEAKLALAEAKQEEVEDAEAAKATAEERKREVESLNAHLESKADDYSAAMNRAAEGDLTVRLDADSESEAMERIGTAFNEMLDEIGATMGRVQSFADDVSRASETVREGTADAEAMSEDVTESVEEIAADADEQREMLTEVSGEMSNLSATIEEVASSTETVAEAAEETSDVAEAGKRSAEGAMDRVEDSQEATETTVAKVRSLDERMSDIGEIVDLIADIAEQTNILALNANIEAARTGSGDGAAGGDGFAVVADEVKQLAEETQDAAKEIEELIAATQSETTETVETVREAERHMSDSATAVRDAVEAFGSVATHAADTDDGIQEISHATDEQAASTEEAVTMVEEVEGISRSTATEANDVVDTAAEQHAAMSAVTEEAGALSSEADRLQDLLDGFTVERSGGASPAATGGHDRAVGDGGL</sequence>
<evidence type="ECO:0000256" key="6">
    <source>
        <dbReference type="SAM" id="Phobius"/>
    </source>
</evidence>
<dbReference type="PROSITE" id="PS50885">
    <property type="entry name" value="HAMP"/>
    <property type="match status" value="1"/>
</dbReference>
<name>A0ABD6AGZ7_9EURY</name>
<dbReference type="Pfam" id="PF00015">
    <property type="entry name" value="MCPsignal"/>
    <property type="match status" value="1"/>
</dbReference>
<dbReference type="RefSeq" id="WP_379791540.1">
    <property type="nucleotide sequence ID" value="NZ_JANHDN010000001.1"/>
</dbReference>
<evidence type="ECO:0000259" key="7">
    <source>
        <dbReference type="PROSITE" id="PS50111"/>
    </source>
</evidence>
<accession>A0ABD6AGZ7</accession>
<dbReference type="EMBL" id="JBHTBL010000002">
    <property type="protein sequence ID" value="MFC7323556.1"/>
    <property type="molecule type" value="Genomic_DNA"/>
</dbReference>
<proteinExistence type="inferred from homology"/>
<dbReference type="CDD" id="cd06225">
    <property type="entry name" value="HAMP"/>
    <property type="match status" value="1"/>
</dbReference>